<organism evidence="2 3">
    <name type="scientific">Saccharomyces mikatae IFO 1815</name>
    <dbReference type="NCBI Taxonomy" id="226126"/>
    <lineage>
        <taxon>Eukaryota</taxon>
        <taxon>Fungi</taxon>
        <taxon>Dikarya</taxon>
        <taxon>Ascomycota</taxon>
        <taxon>Saccharomycotina</taxon>
        <taxon>Saccharomycetes</taxon>
        <taxon>Saccharomycetales</taxon>
        <taxon>Saccharomycetaceae</taxon>
        <taxon>Saccharomyces</taxon>
    </lineage>
</organism>
<feature type="compositionally biased region" description="Polar residues" evidence="1">
    <location>
        <begin position="127"/>
        <end position="140"/>
    </location>
</feature>
<feature type="region of interest" description="Disordered" evidence="1">
    <location>
        <begin position="521"/>
        <end position="540"/>
    </location>
</feature>
<dbReference type="GeneID" id="80918129"/>
<evidence type="ECO:0000313" key="3">
    <source>
        <dbReference type="Proteomes" id="UP001161438"/>
    </source>
</evidence>
<dbReference type="EMBL" id="OX365762">
    <property type="protein sequence ID" value="CAI4038918.1"/>
    <property type="molecule type" value="Genomic_DNA"/>
</dbReference>
<dbReference type="AlphaFoldDB" id="A0AA35IYL5"/>
<proteinExistence type="predicted"/>
<evidence type="ECO:0000256" key="1">
    <source>
        <dbReference type="SAM" id="MobiDB-lite"/>
    </source>
</evidence>
<feature type="compositionally biased region" description="Basic and acidic residues" evidence="1">
    <location>
        <begin position="205"/>
        <end position="217"/>
    </location>
</feature>
<feature type="region of interest" description="Disordered" evidence="1">
    <location>
        <begin position="183"/>
        <end position="235"/>
    </location>
</feature>
<dbReference type="RefSeq" id="XP_056082033.1">
    <property type="nucleotide sequence ID" value="XM_056222331.1"/>
</dbReference>
<feature type="region of interest" description="Disordered" evidence="1">
    <location>
        <begin position="652"/>
        <end position="672"/>
    </location>
</feature>
<feature type="compositionally biased region" description="Basic residues" evidence="1">
    <location>
        <begin position="321"/>
        <end position="333"/>
    </location>
</feature>
<evidence type="ECO:0008006" key="4">
    <source>
        <dbReference type="Google" id="ProtNLM"/>
    </source>
</evidence>
<accession>A0AA35IYL5</accession>
<protein>
    <recommendedName>
        <fullName evidence="4">Altered inheritance of mitochondria protein 44</fullName>
    </recommendedName>
</protein>
<gene>
    <name evidence="2" type="primary">SMKI06G2700</name>
    <name evidence="2" type="ORF">SMKI_06G2700</name>
</gene>
<evidence type="ECO:0000313" key="2">
    <source>
        <dbReference type="EMBL" id="CAI4038918.1"/>
    </source>
</evidence>
<name>A0AA35IYL5_SACMI</name>
<feature type="region of interest" description="Disordered" evidence="1">
    <location>
        <begin position="318"/>
        <end position="353"/>
    </location>
</feature>
<reference evidence="2" key="1">
    <citation type="submission" date="2022-10" db="EMBL/GenBank/DDBJ databases">
        <authorList>
            <person name="Byrne P K."/>
        </authorList>
    </citation>
    <scope>NUCLEOTIDE SEQUENCE</scope>
    <source>
        <strain evidence="2">IFO1815</strain>
    </source>
</reference>
<sequence>MIIRAPIRTKTKSFRGDQMDFKFPSNESLPRGTLEEYHMNNHHLLNDVFAAENGATRDEDANSQILSDYTSASNTNTNSGYSSNGYYSFANISDNTTSSPRIIANQNEVINRLTTSDSNKSDYIASHDSQGNDSLHYSSSSVVRNQLHSMEVIPEGNVAGSISTASQTIPTADNASYNISSSSASTISLKKSTSKRDIPLSMQETKSKGKSKSEKHTKATGKKSGPVPKPKKRLNRIPTIKRVESSESSNYRYSSGGSSKSISPHCCLKRSKAIRCKGGLLYYFTSLGIRIKKKLFKLRLVIRRKLFSYNDQKVNSTLKSKNSRFKPKITKNPKKGEPGSVTGNSCSTPRQKRTQRYVSNLQRSISSKSLVPVLAPQNKSDSLTINTKFGAKVPESDNPTIVTKTPKGPLVRYTPSLRRTNSSIRRAASILTSSAAMTPVNNRNSFISVSDSINHTVTRNSSAYSRSKLVRSQPSTTLNAIARQPSIVVENKVIPLSMNRYSIKEEDEYVIDTSSMRGLSPVNSVSSSDYHRESSDSHSSYADAMETVEENSEGILKTDNNVQTSDLKHEGISNEESYTLMKHYLSTIIAQRIMLRVQIARLQEPKNSAVYMNKSAETNSTIYGDLVDSLLTEYETDGCSSQTFDGTLVKIEGDGEGEEDKEKEERSLVEEADELPELSPMRKQRDLSITLRSPFAMLNSAYSSSILSLPTGTVKRSLTLPVGMKI</sequence>
<dbReference type="Proteomes" id="UP001161438">
    <property type="component" value="Chromosome 6"/>
</dbReference>
<keyword evidence="3" id="KW-1185">Reference proteome</keyword>
<feature type="region of interest" description="Disordered" evidence="1">
    <location>
        <begin position="118"/>
        <end position="140"/>
    </location>
</feature>